<dbReference type="SMART" id="SM00710">
    <property type="entry name" value="PbH1"/>
    <property type="match status" value="3"/>
</dbReference>
<evidence type="ECO:0000313" key="6">
    <source>
        <dbReference type="EMBL" id="MFC0076480.1"/>
    </source>
</evidence>
<dbReference type="InterPro" id="IPR051801">
    <property type="entry name" value="GH28_Enzymes"/>
</dbReference>
<dbReference type="Pfam" id="PF12708">
    <property type="entry name" value="Pect-lyase_RHGA_epim"/>
    <property type="match status" value="1"/>
</dbReference>
<keyword evidence="2 4" id="KW-0378">Hydrolase</keyword>
<evidence type="ECO:0000256" key="2">
    <source>
        <dbReference type="ARBA" id="ARBA00022801"/>
    </source>
</evidence>
<dbReference type="GO" id="GO:0016798">
    <property type="term" value="F:hydrolase activity, acting on glycosyl bonds"/>
    <property type="evidence" value="ECO:0007669"/>
    <property type="project" value="UniProtKB-KW"/>
</dbReference>
<evidence type="ECO:0000256" key="4">
    <source>
        <dbReference type="RuleBase" id="RU361169"/>
    </source>
</evidence>
<dbReference type="PANTHER" id="PTHR31339">
    <property type="entry name" value="PECTIN LYASE-RELATED"/>
    <property type="match status" value="1"/>
</dbReference>
<dbReference type="Proteomes" id="UP001589734">
    <property type="component" value="Unassembled WGS sequence"/>
</dbReference>
<dbReference type="PANTHER" id="PTHR31339:SF9">
    <property type="entry name" value="PLASMIN AND FIBRONECTIN-BINDING PROTEIN A"/>
    <property type="match status" value="1"/>
</dbReference>
<evidence type="ECO:0000313" key="7">
    <source>
        <dbReference type="Proteomes" id="UP001589734"/>
    </source>
</evidence>
<accession>A0ABV6BM17</accession>
<dbReference type="InterPro" id="IPR000743">
    <property type="entry name" value="Glyco_hydro_28"/>
</dbReference>
<feature type="domain" description="Rhamnogalacturonase A/B/Epimerase-like pectate lyase" evidence="5">
    <location>
        <begin position="69"/>
        <end position="122"/>
    </location>
</feature>
<keyword evidence="3 4" id="KW-0326">Glycosidase</keyword>
<dbReference type="InterPro" id="IPR011050">
    <property type="entry name" value="Pectin_lyase_fold/virulence"/>
</dbReference>
<comment type="caution">
    <text evidence="6">The sequence shown here is derived from an EMBL/GenBank/DDBJ whole genome shotgun (WGS) entry which is preliminary data.</text>
</comment>
<gene>
    <name evidence="6" type="ORF">ACFFLS_05475</name>
</gene>
<dbReference type="RefSeq" id="WP_379682327.1">
    <property type="nucleotide sequence ID" value="NZ_JBHLYW010000006.1"/>
</dbReference>
<dbReference type="PROSITE" id="PS00502">
    <property type="entry name" value="POLYGALACTURONASE"/>
    <property type="match status" value="1"/>
</dbReference>
<organism evidence="6 7">
    <name type="scientific">Flavobacterium procerum</name>
    <dbReference type="NCBI Taxonomy" id="1455569"/>
    <lineage>
        <taxon>Bacteria</taxon>
        <taxon>Pseudomonadati</taxon>
        <taxon>Bacteroidota</taxon>
        <taxon>Flavobacteriia</taxon>
        <taxon>Flavobacteriales</taxon>
        <taxon>Flavobacteriaceae</taxon>
        <taxon>Flavobacterium</taxon>
    </lineage>
</organism>
<dbReference type="InterPro" id="IPR012334">
    <property type="entry name" value="Pectin_lyas_fold"/>
</dbReference>
<comment type="similarity">
    <text evidence="1 4">Belongs to the glycosyl hydrolase 28 family.</text>
</comment>
<evidence type="ECO:0000256" key="3">
    <source>
        <dbReference type="ARBA" id="ARBA00023295"/>
    </source>
</evidence>
<dbReference type="Pfam" id="PF00295">
    <property type="entry name" value="Glyco_hydro_28"/>
    <property type="match status" value="1"/>
</dbReference>
<name>A0ABV6BM17_9FLAO</name>
<protein>
    <submittedName>
        <fullName evidence="6">Glycoside hydrolase family 28 protein</fullName>
        <ecNumber evidence="6">3.2.1.-</ecNumber>
    </submittedName>
</protein>
<sequence>MKLRNGYRMKLKNDLMKIAFITCCFSVFMTFGQKLETKFWLSSEEALKEMAQIKKSIISPTFRNKEYLVTNFGAKGDGTTKNTESFKKAIEACNADGGGKVVVPAGNFLTGPIYLKSNVNLYVSEGATITFSRDTKDYPLVLTRWEGMDCMNYSPQIYAYNEKNIAVTGKGTLNGNANDTHWWPWKGSKNHGWKEGEGNQFKARESLHVMMKGKVDPRKRIFGEGYYLRPYMIQPYNCQNLFISGVKMIDSPMWFISPVMCENVIVEEVHIEAHGPNTDGCDPEACKNVWIKDCYFDTGDDCIAIKSGRDEDGRDNKRPAENHIIEGCTMKDGHGGIVIGSEIAGGARNIYAVNCKMDSKNLDRVLRVKTSSSRGGTIENIFLKDISVGSFGESAIHFNMFYENPGDFMPTIRNIWVENLNVEKGGEYAIWVKAYKESPIENLKIVNCKLDGIKTPLKIDNVKNMQLENVVINGEPIKYGNNQGK</sequence>
<dbReference type="InterPro" id="IPR024535">
    <property type="entry name" value="RHGA/B-epi-like_pectate_lyase"/>
</dbReference>
<dbReference type="EMBL" id="JBHLYW010000006">
    <property type="protein sequence ID" value="MFC0076480.1"/>
    <property type="molecule type" value="Genomic_DNA"/>
</dbReference>
<dbReference type="Gene3D" id="2.160.20.10">
    <property type="entry name" value="Single-stranded right-handed beta-helix, Pectin lyase-like"/>
    <property type="match status" value="1"/>
</dbReference>
<dbReference type="EC" id="3.2.1.-" evidence="6"/>
<proteinExistence type="inferred from homology"/>
<reference evidence="6 7" key="1">
    <citation type="submission" date="2024-09" db="EMBL/GenBank/DDBJ databases">
        <authorList>
            <person name="Sun Q."/>
            <person name="Mori K."/>
        </authorList>
    </citation>
    <scope>NUCLEOTIDE SEQUENCE [LARGE SCALE GENOMIC DNA]</scope>
    <source>
        <strain evidence="6 7">CGMCC 1.12926</strain>
    </source>
</reference>
<dbReference type="SUPFAM" id="SSF51126">
    <property type="entry name" value="Pectin lyase-like"/>
    <property type="match status" value="1"/>
</dbReference>
<dbReference type="InterPro" id="IPR006626">
    <property type="entry name" value="PbH1"/>
</dbReference>
<evidence type="ECO:0000259" key="5">
    <source>
        <dbReference type="Pfam" id="PF12708"/>
    </source>
</evidence>
<keyword evidence="7" id="KW-1185">Reference proteome</keyword>
<evidence type="ECO:0000256" key="1">
    <source>
        <dbReference type="ARBA" id="ARBA00008834"/>
    </source>
</evidence>